<name>A0A9D1MK12_9FIRM</name>
<comment type="caution">
    <text evidence="7">The sequence shown here is derived from an EMBL/GenBank/DDBJ whole genome shotgun (WGS) entry which is preliminary data.</text>
</comment>
<dbReference type="Proteomes" id="UP000824110">
    <property type="component" value="Unassembled WGS sequence"/>
</dbReference>
<dbReference type="GO" id="GO:0016987">
    <property type="term" value="F:sigma factor activity"/>
    <property type="evidence" value="ECO:0007669"/>
    <property type="project" value="UniProtKB-KW"/>
</dbReference>
<dbReference type="SUPFAM" id="SSF88946">
    <property type="entry name" value="Sigma2 domain of RNA polymerase sigma factors"/>
    <property type="match status" value="1"/>
</dbReference>
<keyword evidence="3" id="KW-0731">Sigma factor</keyword>
<dbReference type="Pfam" id="PF08281">
    <property type="entry name" value="Sigma70_r4_2"/>
    <property type="match status" value="1"/>
</dbReference>
<dbReference type="PANTHER" id="PTHR43133">
    <property type="entry name" value="RNA POLYMERASE ECF-TYPE SIGMA FACTO"/>
    <property type="match status" value="1"/>
</dbReference>
<reference evidence="7" key="1">
    <citation type="submission" date="2020-10" db="EMBL/GenBank/DDBJ databases">
        <authorList>
            <person name="Gilroy R."/>
        </authorList>
    </citation>
    <scope>NUCLEOTIDE SEQUENCE</scope>
    <source>
        <strain evidence="7">CHK195-12923</strain>
    </source>
</reference>
<dbReference type="NCBIfam" id="TIGR02937">
    <property type="entry name" value="sigma70-ECF"/>
    <property type="match status" value="1"/>
</dbReference>
<evidence type="ECO:0000256" key="4">
    <source>
        <dbReference type="ARBA" id="ARBA00023163"/>
    </source>
</evidence>
<evidence type="ECO:0000256" key="3">
    <source>
        <dbReference type="ARBA" id="ARBA00023082"/>
    </source>
</evidence>
<evidence type="ECO:0000256" key="2">
    <source>
        <dbReference type="ARBA" id="ARBA00023015"/>
    </source>
</evidence>
<reference evidence="7" key="2">
    <citation type="journal article" date="2021" name="PeerJ">
        <title>Extensive microbial diversity within the chicken gut microbiome revealed by metagenomics and culture.</title>
        <authorList>
            <person name="Gilroy R."/>
            <person name="Ravi A."/>
            <person name="Getino M."/>
            <person name="Pursley I."/>
            <person name="Horton D.L."/>
            <person name="Alikhan N.F."/>
            <person name="Baker D."/>
            <person name="Gharbi K."/>
            <person name="Hall N."/>
            <person name="Watson M."/>
            <person name="Adriaenssens E.M."/>
            <person name="Foster-Nyarko E."/>
            <person name="Jarju S."/>
            <person name="Secka A."/>
            <person name="Antonio M."/>
            <person name="Oren A."/>
            <person name="Chaudhuri R.R."/>
            <person name="La Ragione R."/>
            <person name="Hildebrand F."/>
            <person name="Pallen M.J."/>
        </authorList>
    </citation>
    <scope>NUCLEOTIDE SEQUENCE</scope>
    <source>
        <strain evidence="7">CHK195-12923</strain>
    </source>
</reference>
<dbReference type="GO" id="GO:0003677">
    <property type="term" value="F:DNA binding"/>
    <property type="evidence" value="ECO:0007669"/>
    <property type="project" value="InterPro"/>
</dbReference>
<dbReference type="AlphaFoldDB" id="A0A9D1MK12"/>
<accession>A0A9D1MK12</accession>
<dbReference type="InterPro" id="IPR013325">
    <property type="entry name" value="RNA_pol_sigma_r2"/>
</dbReference>
<feature type="domain" description="RNA polymerase sigma factor 70 region 4 type 2" evidence="6">
    <location>
        <begin position="119"/>
        <end position="166"/>
    </location>
</feature>
<organism evidence="7 8">
    <name type="scientific">Candidatus Coproplasma excrementigallinarum</name>
    <dbReference type="NCBI Taxonomy" id="2840747"/>
    <lineage>
        <taxon>Bacteria</taxon>
        <taxon>Bacillati</taxon>
        <taxon>Bacillota</taxon>
        <taxon>Clostridia</taxon>
        <taxon>Eubacteriales</taxon>
        <taxon>Candidatus Coproplasma</taxon>
    </lineage>
</organism>
<evidence type="ECO:0000256" key="1">
    <source>
        <dbReference type="ARBA" id="ARBA00010641"/>
    </source>
</evidence>
<keyword evidence="4" id="KW-0804">Transcription</keyword>
<dbReference type="InterPro" id="IPR007627">
    <property type="entry name" value="RNA_pol_sigma70_r2"/>
</dbReference>
<feature type="domain" description="RNA polymerase sigma-70 region 2" evidence="5">
    <location>
        <begin position="27"/>
        <end position="92"/>
    </location>
</feature>
<evidence type="ECO:0000259" key="5">
    <source>
        <dbReference type="Pfam" id="PF04542"/>
    </source>
</evidence>
<sequence length="176" mass="19992">MQKEVYKKTEMALSLIAKGERSGVELLYECMGGVMMFIAQSVVKDKFAAEDVVQESFLKVVRNIEKYRRGTNGYAWVCRIVHNTALNALKAEKPSEDLADYQFVPCGEDSEERTAARLTVQSLLNSLPPAVRDMVYMKYYLDMTVREIAANLGVSKSYVSKEIVKAEQIMREMLNK</sequence>
<dbReference type="CDD" id="cd06171">
    <property type="entry name" value="Sigma70_r4"/>
    <property type="match status" value="1"/>
</dbReference>
<dbReference type="Pfam" id="PF04542">
    <property type="entry name" value="Sigma70_r2"/>
    <property type="match status" value="1"/>
</dbReference>
<dbReference type="PANTHER" id="PTHR43133:SF51">
    <property type="entry name" value="RNA POLYMERASE SIGMA FACTOR"/>
    <property type="match status" value="1"/>
</dbReference>
<evidence type="ECO:0000259" key="6">
    <source>
        <dbReference type="Pfam" id="PF08281"/>
    </source>
</evidence>
<dbReference type="GO" id="GO:0006352">
    <property type="term" value="P:DNA-templated transcription initiation"/>
    <property type="evidence" value="ECO:0007669"/>
    <property type="project" value="InterPro"/>
</dbReference>
<dbReference type="InterPro" id="IPR013249">
    <property type="entry name" value="RNA_pol_sigma70_r4_t2"/>
</dbReference>
<evidence type="ECO:0000313" key="7">
    <source>
        <dbReference type="EMBL" id="HIU61963.1"/>
    </source>
</evidence>
<keyword evidence="2" id="KW-0805">Transcription regulation</keyword>
<dbReference type="Gene3D" id="1.10.10.10">
    <property type="entry name" value="Winged helix-like DNA-binding domain superfamily/Winged helix DNA-binding domain"/>
    <property type="match status" value="1"/>
</dbReference>
<dbReference type="InterPro" id="IPR036388">
    <property type="entry name" value="WH-like_DNA-bd_sf"/>
</dbReference>
<evidence type="ECO:0000313" key="8">
    <source>
        <dbReference type="Proteomes" id="UP000824110"/>
    </source>
</evidence>
<dbReference type="InterPro" id="IPR014284">
    <property type="entry name" value="RNA_pol_sigma-70_dom"/>
</dbReference>
<comment type="similarity">
    <text evidence="1">Belongs to the sigma-70 factor family. ECF subfamily.</text>
</comment>
<dbReference type="EMBL" id="DVNE01000046">
    <property type="protein sequence ID" value="HIU61963.1"/>
    <property type="molecule type" value="Genomic_DNA"/>
</dbReference>
<protein>
    <submittedName>
        <fullName evidence="7">Sigma-70 family RNA polymerase sigma factor</fullName>
    </submittedName>
</protein>
<dbReference type="SUPFAM" id="SSF88659">
    <property type="entry name" value="Sigma3 and sigma4 domains of RNA polymerase sigma factors"/>
    <property type="match status" value="1"/>
</dbReference>
<dbReference type="InterPro" id="IPR039425">
    <property type="entry name" value="RNA_pol_sigma-70-like"/>
</dbReference>
<gene>
    <name evidence="7" type="ORF">IAB69_04885</name>
</gene>
<dbReference type="InterPro" id="IPR013324">
    <property type="entry name" value="RNA_pol_sigma_r3/r4-like"/>
</dbReference>
<dbReference type="Gene3D" id="1.10.1740.10">
    <property type="match status" value="1"/>
</dbReference>
<proteinExistence type="inferred from homology"/>